<comment type="cofactor">
    <cofactor evidence="1">
        <name>Mg(2+)</name>
        <dbReference type="ChEBI" id="CHEBI:18420"/>
    </cofactor>
</comment>
<dbReference type="Gene3D" id="3.90.79.10">
    <property type="entry name" value="Nucleoside Triphosphate Pyrophosphohydrolase"/>
    <property type="match status" value="1"/>
</dbReference>
<comment type="caution">
    <text evidence="6">The sequence shown here is derived from an EMBL/GenBank/DDBJ whole genome shotgun (WGS) entry which is preliminary data.</text>
</comment>
<dbReference type="PROSITE" id="PS51462">
    <property type="entry name" value="NUDIX"/>
    <property type="match status" value="1"/>
</dbReference>
<dbReference type="CDD" id="cd04685">
    <property type="entry name" value="NUDIX_Hydrolase"/>
    <property type="match status" value="1"/>
</dbReference>
<dbReference type="InterPro" id="IPR020084">
    <property type="entry name" value="NUDIX_hydrolase_CS"/>
</dbReference>
<dbReference type="AlphaFoldDB" id="A0A177SAJ5"/>
<dbReference type="PRINTS" id="PR00502">
    <property type="entry name" value="NUDIXFAMILY"/>
</dbReference>
<evidence type="ECO:0000259" key="5">
    <source>
        <dbReference type="PROSITE" id="PS51462"/>
    </source>
</evidence>
<comment type="similarity">
    <text evidence="4">Belongs to the Nudix hydrolase family.</text>
</comment>
<dbReference type="Pfam" id="PF00293">
    <property type="entry name" value="NUDIX"/>
    <property type="match status" value="1"/>
</dbReference>
<feature type="domain" description="Nudix hydrolase" evidence="5">
    <location>
        <begin position="7"/>
        <end position="150"/>
    </location>
</feature>
<name>A0A177SAJ5_PSEPU</name>
<gene>
    <name evidence="6" type="ORF">AYO28_02135</name>
</gene>
<sequence length="167" mass="19324">MGGEMQRRRLSARILLISDKGRLLLFNIRYDSGLLAGRSYWATPGGSLRDDESFEDAAIRELHEETGVMTRTVGHCVAHREFPWQMPDGEEVLAVEHYYVVRVKDELCSRALWSDQEREVVRDVRWWTLSELAASKDQVFPHDLAILFDLAHKPSVKGHLDHLRWPT</sequence>
<dbReference type="InterPro" id="IPR020476">
    <property type="entry name" value="Nudix_hydrolase"/>
</dbReference>
<dbReference type="EMBL" id="LUCV01000049">
    <property type="protein sequence ID" value="OAI84703.1"/>
    <property type="molecule type" value="Genomic_DNA"/>
</dbReference>
<accession>A0A177SAJ5</accession>
<reference evidence="6 7" key="1">
    <citation type="submission" date="2016-03" db="EMBL/GenBank/DDBJ databases">
        <title>Draft Genome Assembly of Pseudomonas putida strain CBF10-2.</title>
        <authorList>
            <person name="Iyer R.S."/>
            <person name="Damania A."/>
        </authorList>
    </citation>
    <scope>NUCLEOTIDE SEQUENCE [LARGE SCALE GENOMIC DNA]</scope>
    <source>
        <strain evidence="6 7">CBF10-2</strain>
    </source>
</reference>
<evidence type="ECO:0000313" key="7">
    <source>
        <dbReference type="Proteomes" id="UP000077752"/>
    </source>
</evidence>
<dbReference type="PROSITE" id="PS00893">
    <property type="entry name" value="NUDIX_BOX"/>
    <property type="match status" value="1"/>
</dbReference>
<dbReference type="InterPro" id="IPR015797">
    <property type="entry name" value="NUDIX_hydrolase-like_dom_sf"/>
</dbReference>
<evidence type="ECO:0000256" key="2">
    <source>
        <dbReference type="ARBA" id="ARBA00022801"/>
    </source>
</evidence>
<dbReference type="PANTHER" id="PTHR43046">
    <property type="entry name" value="GDP-MANNOSE MANNOSYL HYDROLASE"/>
    <property type="match status" value="1"/>
</dbReference>
<dbReference type="PANTHER" id="PTHR43046:SF12">
    <property type="entry name" value="GDP-MANNOSE MANNOSYL HYDROLASE"/>
    <property type="match status" value="1"/>
</dbReference>
<keyword evidence="2 4" id="KW-0378">Hydrolase</keyword>
<proteinExistence type="inferred from homology"/>
<evidence type="ECO:0000256" key="1">
    <source>
        <dbReference type="ARBA" id="ARBA00001946"/>
    </source>
</evidence>
<evidence type="ECO:0000313" key="6">
    <source>
        <dbReference type="EMBL" id="OAI84703.1"/>
    </source>
</evidence>
<organism evidence="6 7">
    <name type="scientific">Pseudomonas putida</name>
    <name type="common">Arthrobacter siderocapsulatus</name>
    <dbReference type="NCBI Taxonomy" id="303"/>
    <lineage>
        <taxon>Bacteria</taxon>
        <taxon>Pseudomonadati</taxon>
        <taxon>Pseudomonadota</taxon>
        <taxon>Gammaproteobacteria</taxon>
        <taxon>Pseudomonadales</taxon>
        <taxon>Pseudomonadaceae</taxon>
        <taxon>Pseudomonas</taxon>
    </lineage>
</organism>
<protein>
    <recommendedName>
        <fullName evidence="5">Nudix hydrolase domain-containing protein</fullName>
    </recommendedName>
</protein>
<dbReference type="SUPFAM" id="SSF55811">
    <property type="entry name" value="Nudix"/>
    <property type="match status" value="1"/>
</dbReference>
<evidence type="ECO:0000256" key="4">
    <source>
        <dbReference type="RuleBase" id="RU003476"/>
    </source>
</evidence>
<evidence type="ECO:0000256" key="3">
    <source>
        <dbReference type="ARBA" id="ARBA00022842"/>
    </source>
</evidence>
<dbReference type="InterPro" id="IPR000086">
    <property type="entry name" value="NUDIX_hydrolase_dom"/>
</dbReference>
<dbReference type="Proteomes" id="UP000077752">
    <property type="component" value="Unassembled WGS sequence"/>
</dbReference>
<dbReference type="GO" id="GO:0016787">
    <property type="term" value="F:hydrolase activity"/>
    <property type="evidence" value="ECO:0007669"/>
    <property type="project" value="UniProtKB-KW"/>
</dbReference>
<keyword evidence="3" id="KW-0460">Magnesium</keyword>